<evidence type="ECO:0000256" key="2">
    <source>
        <dbReference type="PROSITE-ProRule" id="PRU00339"/>
    </source>
</evidence>
<dbReference type="Gene3D" id="1.25.40.10">
    <property type="entry name" value="Tetratricopeptide repeat domain"/>
    <property type="match status" value="1"/>
</dbReference>
<dbReference type="SUPFAM" id="SSF52540">
    <property type="entry name" value="P-loop containing nucleoside triphosphate hydrolases"/>
    <property type="match status" value="1"/>
</dbReference>
<dbReference type="InterPro" id="IPR026634">
    <property type="entry name" value="TPST-like"/>
</dbReference>
<dbReference type="PANTHER" id="PTHR12788:SF10">
    <property type="entry name" value="PROTEIN-TYROSINE SULFOTRANSFERASE"/>
    <property type="match status" value="1"/>
</dbReference>
<dbReference type="AlphaFoldDB" id="A0A1T4RD66"/>
<dbReference type="Pfam" id="PF13181">
    <property type="entry name" value="TPR_8"/>
    <property type="match status" value="1"/>
</dbReference>
<feature type="repeat" description="TPR" evidence="2">
    <location>
        <begin position="19"/>
        <end position="52"/>
    </location>
</feature>
<dbReference type="InterPro" id="IPR011990">
    <property type="entry name" value="TPR-like_helical_dom_sf"/>
</dbReference>
<accession>A0A1T4RD66</accession>
<organism evidence="3 4">
    <name type="scientific">Lysobacter spongiicola DSM 21749</name>
    <dbReference type="NCBI Taxonomy" id="1122188"/>
    <lineage>
        <taxon>Bacteria</taxon>
        <taxon>Pseudomonadati</taxon>
        <taxon>Pseudomonadota</taxon>
        <taxon>Gammaproteobacteria</taxon>
        <taxon>Lysobacterales</taxon>
        <taxon>Lysobacteraceae</taxon>
        <taxon>Novilysobacter</taxon>
    </lineage>
</organism>
<gene>
    <name evidence="3" type="ORF">SAMN02745674_02107</name>
</gene>
<feature type="repeat" description="TPR" evidence="2">
    <location>
        <begin position="155"/>
        <end position="188"/>
    </location>
</feature>
<dbReference type="Pfam" id="PF13469">
    <property type="entry name" value="Sulfotransfer_3"/>
    <property type="match status" value="1"/>
</dbReference>
<dbReference type="SMART" id="SM00028">
    <property type="entry name" value="TPR"/>
    <property type="match status" value="4"/>
</dbReference>
<dbReference type="Pfam" id="PF13432">
    <property type="entry name" value="TPR_16"/>
    <property type="match status" value="2"/>
</dbReference>
<name>A0A1T4RD66_9GAMM</name>
<dbReference type="PROSITE" id="PS50005">
    <property type="entry name" value="TPR"/>
    <property type="match status" value="3"/>
</dbReference>
<dbReference type="PANTHER" id="PTHR12788">
    <property type="entry name" value="PROTEIN-TYROSINE SULFOTRANSFERASE 2"/>
    <property type="match status" value="1"/>
</dbReference>
<evidence type="ECO:0000313" key="4">
    <source>
        <dbReference type="Proteomes" id="UP000190061"/>
    </source>
</evidence>
<keyword evidence="1" id="KW-0808">Transferase</keyword>
<keyword evidence="4" id="KW-1185">Reference proteome</keyword>
<reference evidence="3 4" key="1">
    <citation type="submission" date="2017-02" db="EMBL/GenBank/DDBJ databases">
        <authorList>
            <person name="Peterson S.W."/>
        </authorList>
    </citation>
    <scope>NUCLEOTIDE SEQUENCE [LARGE SCALE GENOMIC DNA]</scope>
    <source>
        <strain evidence="3 4">DSM 21749</strain>
    </source>
</reference>
<keyword evidence="2" id="KW-0802">TPR repeat</keyword>
<evidence type="ECO:0000313" key="3">
    <source>
        <dbReference type="EMBL" id="SKA13964.1"/>
    </source>
</evidence>
<dbReference type="Proteomes" id="UP000190061">
    <property type="component" value="Unassembled WGS sequence"/>
</dbReference>
<dbReference type="STRING" id="1122188.SAMN02745674_02107"/>
<evidence type="ECO:0000256" key="1">
    <source>
        <dbReference type="ARBA" id="ARBA00022679"/>
    </source>
</evidence>
<sequence>MEAAVAHLQRASELLPRNPVLRCELGKVLAQTGRMELALPCFEQATEAAPDDVEPWLLVGVTAGRMGRTGDAIHALRKAHSLSPSHPMVQRELAELLFEAGDAPGSLPLWTRIAKAAPSDVHARLRLGETLSRLGMHRDAVSNYRDAVSTSPDAANLWLALGQALEDDGDRDGARRAYQTALDLKPDWALPLSALLGLGQGDGSSQLVAQAQRLQAGAALGDTDRALIGYELGKVLDSLGDHAAAFASWADANRARRRTAGPMDREALEQWVADALASSPAEAEGPDFAAGEDESLVFIVGMPRSGTTLTEQIIAAHPLAIGCGELPDMALIAQRADAAGKPPYPSGLLREWADSYMSSVRRHAEGTAKTRFVDKAPLNFFHLPLIASMFPRARVIWMRRDPRDIGLSIYSQNFSPDARFATDLRDLGHYINAHVRLMRHWTKTLPISLLEMDYHSLAQEPETQARRLLEFIGLDWDERCLDFHRSKRGVQTPSRWQVKEPVHTRSLGRWHRHEVSLQPLIEVLSPSAYV</sequence>
<proteinExistence type="predicted"/>
<dbReference type="SUPFAM" id="SSF48452">
    <property type="entry name" value="TPR-like"/>
    <property type="match status" value="1"/>
</dbReference>
<dbReference type="EMBL" id="FUXP01000008">
    <property type="protein sequence ID" value="SKA13964.1"/>
    <property type="molecule type" value="Genomic_DNA"/>
</dbReference>
<dbReference type="InterPro" id="IPR019734">
    <property type="entry name" value="TPR_rpt"/>
</dbReference>
<protein>
    <submittedName>
        <fullName evidence="3">Flp pilus assembly protein TadD, contains TPR repeats</fullName>
    </submittedName>
</protein>
<dbReference type="InterPro" id="IPR027417">
    <property type="entry name" value="P-loop_NTPase"/>
</dbReference>
<feature type="repeat" description="TPR" evidence="2">
    <location>
        <begin position="121"/>
        <end position="154"/>
    </location>
</feature>
<dbReference type="Gene3D" id="3.40.50.300">
    <property type="entry name" value="P-loop containing nucleotide triphosphate hydrolases"/>
    <property type="match status" value="1"/>
</dbReference>
<dbReference type="GO" id="GO:0008476">
    <property type="term" value="F:protein-tyrosine sulfotransferase activity"/>
    <property type="evidence" value="ECO:0007669"/>
    <property type="project" value="InterPro"/>
</dbReference>